<dbReference type="InParanoid" id="A0A1Y2LPF5"/>
<dbReference type="GO" id="GO:0005802">
    <property type="term" value="C:trans-Golgi network"/>
    <property type="evidence" value="ECO:0007669"/>
    <property type="project" value="TreeGrafter"/>
</dbReference>
<dbReference type="GO" id="GO:0006891">
    <property type="term" value="P:intra-Golgi vesicle-mediated transport"/>
    <property type="evidence" value="ECO:0007669"/>
    <property type="project" value="InterPro"/>
</dbReference>
<dbReference type="PANTHER" id="PTHR28159:SF1">
    <property type="entry name" value="TRAFFICKING PROTEIN PARTICLE COMPLEX II-SPECIFIC SUBUNIT 65"/>
    <property type="match status" value="1"/>
</dbReference>
<protein>
    <recommendedName>
        <fullName evidence="2">Trafficking protein particle complex II-specific subunit 65 IgD3 domain-containing protein</fullName>
    </recommendedName>
</protein>
<feature type="region of interest" description="Disordered" evidence="1">
    <location>
        <begin position="386"/>
        <end position="408"/>
    </location>
</feature>
<dbReference type="AlphaFoldDB" id="A0A1Y2LPF5"/>
<name>A0A1Y2LPF5_EPING</name>
<dbReference type="InterPro" id="IPR055420">
    <property type="entry name" value="IgD3_Trs65"/>
</dbReference>
<evidence type="ECO:0000259" key="2">
    <source>
        <dbReference type="Pfam" id="PF12735"/>
    </source>
</evidence>
<sequence length="566" mass="61697">MGSEEPPRASLEFAESSVLEAIAPAASSTDIGEAFNSWDGTVEDEGASILPFVKQRHVLLFDELLPLCVVFRTPYLEDDTLKSYLDRLAVNLDVYALGTAPGPDQEAKALPKELIYSETIKDTNEPTIVLHQSDDTKHAYVIWKLKVPIARPQGRFHKPAIYFQPTAHLKPDMAAKKNESHDDYLPSRVPPALNLLQSFEHDPALAGIHPRLSAMRISKIAPSAPLAREMARPIKTGQRPLFRVVPPLMWRTRFAKLHTSVSDLSLMASLDIEIASYTTFNAKIKKVEMLLEGGEMKDLASLDSSTTYSPGDLLSYLYKATPDLNAEGTPALGSQGHVLALKIEADILVSEDCQPHVAIQWKTAVDFASEQQSNLIKTAHRLSSASHAGSIKSPDAVSAPDAQEQSAPSNAINVTLTISGPPKVHVGEPFHWDVFIVNRSDKVRRLAIMVIAKRKRDAHRPTSSASSIGGHGLDNKELLATAVLDENMVYGRQKGAKTESTELVCLTTDIRLGQLAPGSCYMADLKFIALAAGVQTVESVRVIDLATNETADIRDLPSIVAVEKGM</sequence>
<dbReference type="PANTHER" id="PTHR28159">
    <property type="entry name" value="TRAFFICKING PROTEIN PARTICLE COMPLEX II-SPECIFIC SUBUNIT 65"/>
    <property type="match status" value="1"/>
</dbReference>
<keyword evidence="4" id="KW-1185">Reference proteome</keyword>
<proteinExistence type="predicted"/>
<feature type="domain" description="Trafficking protein particle complex II-specific subunit 65 IgD3" evidence="2">
    <location>
        <begin position="398"/>
        <end position="561"/>
    </location>
</feature>
<evidence type="ECO:0000313" key="3">
    <source>
        <dbReference type="EMBL" id="OSS45610.1"/>
    </source>
</evidence>
<dbReference type="OMA" id="IFSWTVY"/>
<dbReference type="GO" id="GO:1990071">
    <property type="term" value="C:TRAPPII protein complex"/>
    <property type="evidence" value="ECO:0007669"/>
    <property type="project" value="InterPro"/>
</dbReference>
<gene>
    <name evidence="3" type="ORF">B5807_09524</name>
</gene>
<dbReference type="Pfam" id="PF12735">
    <property type="entry name" value="IgD3_Trs65"/>
    <property type="match status" value="1"/>
</dbReference>
<dbReference type="EMBL" id="KZ107853">
    <property type="protein sequence ID" value="OSS45610.1"/>
    <property type="molecule type" value="Genomic_DNA"/>
</dbReference>
<evidence type="ECO:0000256" key="1">
    <source>
        <dbReference type="SAM" id="MobiDB-lite"/>
    </source>
</evidence>
<evidence type="ECO:0000313" key="4">
    <source>
        <dbReference type="Proteomes" id="UP000193240"/>
    </source>
</evidence>
<organism evidence="3 4">
    <name type="scientific">Epicoccum nigrum</name>
    <name type="common">Soil fungus</name>
    <name type="synonym">Epicoccum purpurascens</name>
    <dbReference type="NCBI Taxonomy" id="105696"/>
    <lineage>
        <taxon>Eukaryota</taxon>
        <taxon>Fungi</taxon>
        <taxon>Dikarya</taxon>
        <taxon>Ascomycota</taxon>
        <taxon>Pezizomycotina</taxon>
        <taxon>Dothideomycetes</taxon>
        <taxon>Pleosporomycetidae</taxon>
        <taxon>Pleosporales</taxon>
        <taxon>Pleosporineae</taxon>
        <taxon>Didymellaceae</taxon>
        <taxon>Epicoccum</taxon>
    </lineage>
</organism>
<reference evidence="3 4" key="1">
    <citation type="journal article" date="2017" name="Genome Announc.">
        <title>Genome sequence of the saprophytic ascomycete Epicoccum nigrum ICMP 19927 strain isolated from New Zealand.</title>
        <authorList>
            <person name="Fokin M."/>
            <person name="Fleetwood D."/>
            <person name="Weir B.S."/>
            <person name="Villas-Boas S.G."/>
        </authorList>
    </citation>
    <scope>NUCLEOTIDE SEQUENCE [LARGE SCALE GENOMIC DNA]</scope>
    <source>
        <strain evidence="3 4">ICMP 19927</strain>
    </source>
</reference>
<accession>A0A1Y2LPF5</accession>
<dbReference type="InterPro" id="IPR024662">
    <property type="entry name" value="Trs65"/>
</dbReference>
<dbReference type="STRING" id="105696.A0A1Y2LPF5"/>
<dbReference type="Proteomes" id="UP000193240">
    <property type="component" value="Unassembled WGS sequence"/>
</dbReference>